<reference evidence="1 2" key="1">
    <citation type="submission" date="2021-04" db="EMBL/GenBank/DDBJ databases">
        <title>Genomics, taxonomy and metabolism of representatives of sulfur bacteria of the genus Thiothrix: Thiothrix fructosivorans QT, Thiothrix unzii A1T and three new species, Thiothrix subterranea sp. nov., Thiothrix litoralis sp. nov. and 'Candidatus Thiothrix anitrata' sp. nov.</title>
        <authorList>
            <person name="Ravin N.V."/>
            <person name="Smolyakov D."/>
            <person name="Rudenko T.S."/>
            <person name="Mardanov A.V."/>
            <person name="Beletsky A.V."/>
            <person name="Markov N.D."/>
            <person name="Fomenkov A.I."/>
            <person name="Roberts R.J."/>
            <person name="Karnachuk O.V."/>
            <person name="Novikov A."/>
            <person name="Grabovich M.Y."/>
        </authorList>
    </citation>
    <scope>NUCLEOTIDE SEQUENCE [LARGE SCALE GENOMIC DNA]</scope>
    <source>
        <strain evidence="1 2">A52</strain>
    </source>
</reference>
<evidence type="ECO:0000313" key="1">
    <source>
        <dbReference type="EMBL" id="QTR48679.1"/>
    </source>
</evidence>
<accession>A0ABX7WYC1</accession>
<dbReference type="Proteomes" id="UP000672027">
    <property type="component" value="Chromosome"/>
</dbReference>
<evidence type="ECO:0000313" key="2">
    <source>
        <dbReference type="Proteomes" id="UP000672027"/>
    </source>
</evidence>
<protein>
    <submittedName>
        <fullName evidence="1">S-layer homology domain-containing protein</fullName>
    </submittedName>
</protein>
<dbReference type="RefSeq" id="WP_210225561.1">
    <property type="nucleotide sequence ID" value="NZ_CP072800.1"/>
</dbReference>
<keyword evidence="2" id="KW-1185">Reference proteome</keyword>
<gene>
    <name evidence="1" type="ORF">J8380_10245</name>
</gene>
<organism evidence="1 2">
    <name type="scientific">Candidatus Thiothrix anitrata</name>
    <dbReference type="NCBI Taxonomy" id="2823902"/>
    <lineage>
        <taxon>Bacteria</taxon>
        <taxon>Pseudomonadati</taxon>
        <taxon>Pseudomonadota</taxon>
        <taxon>Gammaproteobacteria</taxon>
        <taxon>Thiotrichales</taxon>
        <taxon>Thiotrichaceae</taxon>
        <taxon>Thiothrix</taxon>
    </lineage>
</organism>
<sequence length="90" mass="9906">MAVLMVRALGLKFNHPSGLEISRGWDGNSMALKKKGIVSGNVKNDGVDYYEPAKTITRGEFLKILINAIIYKRCGALKNKPSFQCALDGY</sequence>
<name>A0ABX7WYC1_9GAMM</name>
<proteinExistence type="predicted"/>
<dbReference type="EMBL" id="CP072800">
    <property type="protein sequence ID" value="QTR48679.1"/>
    <property type="molecule type" value="Genomic_DNA"/>
</dbReference>